<accession>A0A5R9KVM8</accession>
<evidence type="ECO:0000313" key="2">
    <source>
        <dbReference type="Proteomes" id="UP000306402"/>
    </source>
</evidence>
<name>A0A5R9KVM8_9BACT</name>
<protein>
    <submittedName>
        <fullName evidence="1">Uncharacterized protein</fullName>
    </submittedName>
</protein>
<organism evidence="1 2">
    <name type="scientific">Dyadobacter luticola</name>
    <dbReference type="NCBI Taxonomy" id="1979387"/>
    <lineage>
        <taxon>Bacteria</taxon>
        <taxon>Pseudomonadati</taxon>
        <taxon>Bacteroidota</taxon>
        <taxon>Cytophagia</taxon>
        <taxon>Cytophagales</taxon>
        <taxon>Spirosomataceae</taxon>
        <taxon>Dyadobacter</taxon>
    </lineage>
</organism>
<comment type="caution">
    <text evidence="1">The sequence shown here is derived from an EMBL/GenBank/DDBJ whole genome shotgun (WGS) entry which is preliminary data.</text>
</comment>
<evidence type="ECO:0000313" key="1">
    <source>
        <dbReference type="EMBL" id="TLV00322.1"/>
    </source>
</evidence>
<keyword evidence="2" id="KW-1185">Reference proteome</keyword>
<reference evidence="1 2" key="1">
    <citation type="submission" date="2019-05" db="EMBL/GenBank/DDBJ databases">
        <authorList>
            <person name="Qu J.-H."/>
        </authorList>
    </citation>
    <scope>NUCLEOTIDE SEQUENCE [LARGE SCALE GENOMIC DNA]</scope>
    <source>
        <strain evidence="1 2">T17</strain>
    </source>
</reference>
<dbReference type="EMBL" id="VCEJ01000004">
    <property type="protein sequence ID" value="TLV00322.1"/>
    <property type="molecule type" value="Genomic_DNA"/>
</dbReference>
<sequence>MNNQTHSAESPDSMCLAYGQQVQQLFELNTPAEMAEHLWEIYSGFQLYDHQAGHNPRKVDIFYTFRDLVHFCQNVAAMKAA</sequence>
<dbReference type="OrthoDB" id="962980at2"/>
<gene>
    <name evidence="1" type="ORF">FEN17_12540</name>
</gene>
<dbReference type="AlphaFoldDB" id="A0A5R9KVM8"/>
<dbReference type="RefSeq" id="WP_138365702.1">
    <property type="nucleotide sequence ID" value="NZ_VCEJ01000004.1"/>
</dbReference>
<dbReference type="Proteomes" id="UP000306402">
    <property type="component" value="Unassembled WGS sequence"/>
</dbReference>
<proteinExistence type="predicted"/>